<dbReference type="EMBL" id="KI275247">
    <property type="protein sequence ID" value="ESA22847.1"/>
    <property type="molecule type" value="Genomic_DNA"/>
</dbReference>
<evidence type="ECO:0000313" key="1">
    <source>
        <dbReference type="EMBL" id="ESA22847.1"/>
    </source>
</evidence>
<protein>
    <submittedName>
        <fullName evidence="1">Uncharacterized protein</fullName>
    </submittedName>
</protein>
<dbReference type="HOGENOM" id="CLU_2528645_0_0_1"/>
<sequence length="103" mass="12394">MKVLNLSESLLSNLLSDWEVLEPPVEDACTQLQWWVIMLLNLIVFQLDKKEMKKCLWCYKYFKDENPFLDFPPTEIITADNVVQYGNYKYPDVYYIIELLRYT</sequence>
<name>U9USZ3_RHIID</name>
<accession>U9USZ3</accession>
<gene>
    <name evidence="1" type="ORF">GLOINDRAFT_91230</name>
</gene>
<reference evidence="1" key="1">
    <citation type="submission" date="2013-07" db="EMBL/GenBank/DDBJ databases">
        <title>The genome of an arbuscular mycorrhizal fungus provides insights into the evolution of the oldest plant symbiosis.</title>
        <authorList>
            <consortium name="DOE Joint Genome Institute"/>
            <person name="Tisserant E."/>
            <person name="Malbreil M."/>
            <person name="Kuo A."/>
            <person name="Kohler A."/>
            <person name="Symeonidi A."/>
            <person name="Balestrini R."/>
            <person name="Charron P."/>
            <person name="Duensing N."/>
            <person name="Frei-dit-Frey N."/>
            <person name="Gianinazzi-Pearson V."/>
            <person name="Gilbert B."/>
            <person name="Handa Y."/>
            <person name="Hijri M."/>
            <person name="Kaul R."/>
            <person name="Kawaguchi M."/>
            <person name="Krajinski F."/>
            <person name="Lammers P."/>
            <person name="Lapierre D."/>
            <person name="Masclaux F.G."/>
            <person name="Murat C."/>
            <person name="Morin E."/>
            <person name="Ndikumana S."/>
            <person name="Pagni M."/>
            <person name="Petitpierre D."/>
            <person name="Requena N."/>
            <person name="Rosikiewicz P."/>
            <person name="Riley R."/>
            <person name="Saito K."/>
            <person name="San Clemente H."/>
            <person name="Shapiro H."/>
            <person name="van Tuinen D."/>
            <person name="Becard G."/>
            <person name="Bonfante P."/>
            <person name="Paszkowski U."/>
            <person name="Shachar-Hill Y."/>
            <person name="Young J.P."/>
            <person name="Sanders I.R."/>
            <person name="Henrissat B."/>
            <person name="Rensing S.A."/>
            <person name="Grigoriev I.V."/>
            <person name="Corradi N."/>
            <person name="Roux C."/>
            <person name="Martin F."/>
        </authorList>
    </citation>
    <scope>NUCLEOTIDE SEQUENCE</scope>
    <source>
        <strain evidence="1">DAOM 197198</strain>
    </source>
</reference>
<proteinExistence type="predicted"/>
<organism evidence="1">
    <name type="scientific">Rhizophagus irregularis (strain DAOM 181602 / DAOM 197198 / MUCL 43194)</name>
    <name type="common">Arbuscular mycorrhizal fungus</name>
    <name type="synonym">Glomus intraradices</name>
    <dbReference type="NCBI Taxonomy" id="747089"/>
    <lineage>
        <taxon>Eukaryota</taxon>
        <taxon>Fungi</taxon>
        <taxon>Fungi incertae sedis</taxon>
        <taxon>Mucoromycota</taxon>
        <taxon>Glomeromycotina</taxon>
        <taxon>Glomeromycetes</taxon>
        <taxon>Glomerales</taxon>
        <taxon>Glomeraceae</taxon>
        <taxon>Rhizophagus</taxon>
    </lineage>
</organism>
<dbReference type="AlphaFoldDB" id="U9USZ3"/>